<sequence>MSSSNKNKDNFVDKIGGRLCCSKNDMEISKLRKENAYLRKSLDELSPQKGERSDSGNNKLLLEKILSLETLREKNAQQLLARDQEICSLWQQAHTAGGDTVAGLQAQIDHYVREADQRKKLFQSLQAETEDVKNKLVPVSAKCQELESSRPGAGQQSRPSDGQVLNTSTAMSHDHLRDALEKNQQWLAYDQQREAYVKVVLARVFGLEQQLNQAKQALTQQHKDAHSEDRSVQIQKHYEKLLVTTKRELETQREQVNTAQRQLSELQCRYEEKQREVGEVRQQLQAERLSIRQSVQKEKRRSGDREGHLWGDMEELQARLEEKETRSAELLVQVNLLQKSLLSLHEEQKRVTILEQQIQVSAKDLEDEKRDCQYLQQQLHKVLKELRKAKDHVARLQSEKGQRELSCLYEASAHCRPPAPLKPSKESVTSHSQVPKMLEESFLECPSCRAQYPTSHHRELLAHLEHCL</sequence>
<evidence type="ECO:0000256" key="2">
    <source>
        <dbReference type="ARBA" id="ARBA00022490"/>
    </source>
</evidence>
<evidence type="ECO:0000313" key="7">
    <source>
        <dbReference type="Proteomes" id="UP001652741"/>
    </source>
</evidence>
<keyword evidence="2" id="KW-0963">Cytoplasm</keyword>
<keyword evidence="7" id="KW-1185">Reference proteome</keyword>
<dbReference type="GeneID" id="106580792"/>
<evidence type="ECO:0000259" key="6">
    <source>
        <dbReference type="Pfam" id="PF12180"/>
    </source>
</evidence>
<accession>A0ABM3DL69</accession>
<dbReference type="PANTHER" id="PTHR31838:SF1">
    <property type="entry name" value="CENTROSOMAL PROTEIN OF 55 KDA"/>
    <property type="match status" value="1"/>
</dbReference>
<feature type="coiled-coil region" evidence="4">
    <location>
        <begin position="208"/>
        <end position="333"/>
    </location>
</feature>
<dbReference type="Pfam" id="PF12180">
    <property type="entry name" value="EABR"/>
    <property type="match status" value="1"/>
</dbReference>
<reference evidence="8" key="1">
    <citation type="submission" date="2025-08" db="UniProtKB">
        <authorList>
            <consortium name="RefSeq"/>
        </authorList>
    </citation>
    <scope>IDENTIFICATION</scope>
</reference>
<evidence type="ECO:0000256" key="5">
    <source>
        <dbReference type="SAM" id="MobiDB-lite"/>
    </source>
</evidence>
<evidence type="ECO:0000256" key="3">
    <source>
        <dbReference type="ARBA" id="ARBA00023054"/>
    </source>
</evidence>
<feature type="coiled-coil region" evidence="4">
    <location>
        <begin position="365"/>
        <end position="399"/>
    </location>
</feature>
<organism evidence="7 8">
    <name type="scientific">Salmo salar</name>
    <name type="common">Atlantic salmon</name>
    <dbReference type="NCBI Taxonomy" id="8030"/>
    <lineage>
        <taxon>Eukaryota</taxon>
        <taxon>Metazoa</taxon>
        <taxon>Chordata</taxon>
        <taxon>Craniata</taxon>
        <taxon>Vertebrata</taxon>
        <taxon>Euteleostomi</taxon>
        <taxon>Actinopterygii</taxon>
        <taxon>Neopterygii</taxon>
        <taxon>Teleostei</taxon>
        <taxon>Protacanthopterygii</taxon>
        <taxon>Salmoniformes</taxon>
        <taxon>Salmonidae</taxon>
        <taxon>Salmoninae</taxon>
        <taxon>Salmo</taxon>
    </lineage>
</organism>
<dbReference type="Proteomes" id="UP001652741">
    <property type="component" value="Chromosome ssa20"/>
</dbReference>
<proteinExistence type="predicted"/>
<evidence type="ECO:0000313" key="8">
    <source>
        <dbReference type="RefSeq" id="XP_045559555.1"/>
    </source>
</evidence>
<dbReference type="RefSeq" id="XP_045559555.1">
    <property type="nucleotide sequence ID" value="XM_045703599.1"/>
</dbReference>
<protein>
    <submittedName>
        <fullName evidence="8">Centrosomal protein of 55 kDa-like</fullName>
    </submittedName>
</protein>
<evidence type="ECO:0000256" key="4">
    <source>
        <dbReference type="SAM" id="Coils"/>
    </source>
</evidence>
<feature type="region of interest" description="Disordered" evidence="5">
    <location>
        <begin position="145"/>
        <end position="166"/>
    </location>
</feature>
<name>A0ABM3DL69_SALSA</name>
<keyword evidence="3 4" id="KW-0175">Coiled coil</keyword>
<dbReference type="InterPro" id="IPR038926">
    <property type="entry name" value="CEP55"/>
</dbReference>
<dbReference type="InterPro" id="IPR022008">
    <property type="entry name" value="EABR"/>
</dbReference>
<dbReference type="PANTHER" id="PTHR31838">
    <property type="entry name" value="CENTROSOMAL PROTEIN OF 55 KDA"/>
    <property type="match status" value="1"/>
</dbReference>
<evidence type="ECO:0000256" key="1">
    <source>
        <dbReference type="ARBA" id="ARBA00004496"/>
    </source>
</evidence>
<feature type="domain" description="TSG101 and ALIX binding" evidence="6">
    <location>
        <begin position="175"/>
        <end position="204"/>
    </location>
</feature>
<feature type="compositionally biased region" description="Polar residues" evidence="5">
    <location>
        <begin position="154"/>
        <end position="166"/>
    </location>
</feature>
<comment type="subcellular location">
    <subcellularLocation>
        <location evidence="1">Cytoplasm</location>
    </subcellularLocation>
</comment>
<gene>
    <name evidence="8" type="primary">LOC106580792</name>
</gene>
<dbReference type="Gene3D" id="1.20.5.1180">
    <property type="entry name" value="Geminin coiled-coil domain"/>
    <property type="match status" value="1"/>
</dbReference>